<feature type="transmembrane region" description="Helical" evidence="1">
    <location>
        <begin position="6"/>
        <end position="33"/>
    </location>
</feature>
<accession>A0A1I4DFU6</accession>
<dbReference type="RefSeq" id="WP_090700749.1">
    <property type="nucleotide sequence ID" value="NZ_FOSP01000021.1"/>
</dbReference>
<reference evidence="3" key="1">
    <citation type="submission" date="2016-10" db="EMBL/GenBank/DDBJ databases">
        <authorList>
            <person name="Varghese N."/>
            <person name="Submissions S."/>
        </authorList>
    </citation>
    <scope>NUCLEOTIDE SEQUENCE [LARGE SCALE GENOMIC DNA]</scope>
    <source>
        <strain evidence="3">Nm69</strain>
    </source>
</reference>
<name>A0A1I4DFU6_9PROT</name>
<dbReference type="STRING" id="52441.SAMN05216302_102134"/>
<keyword evidence="1" id="KW-0812">Transmembrane</keyword>
<proteinExistence type="predicted"/>
<keyword evidence="1" id="KW-1133">Transmembrane helix</keyword>
<dbReference type="OrthoDB" id="5689128at2"/>
<dbReference type="AlphaFoldDB" id="A0A1I4DFU6"/>
<dbReference type="EMBL" id="FOSP01000021">
    <property type="protein sequence ID" value="SFK92554.1"/>
    <property type="molecule type" value="Genomic_DNA"/>
</dbReference>
<keyword evidence="1" id="KW-0472">Membrane</keyword>
<sequence length="110" mass="13006">MTEITINWYMVSTVVGLIIAWSGFLVGVIKWLLARMIKGLEEQISASNQDCMDKWLTLENNHKQLESRFINLLERLPLDYQRREDAIREYTVINSKLDRQYGLMVENKQK</sequence>
<keyword evidence="3" id="KW-1185">Reference proteome</keyword>
<evidence type="ECO:0000313" key="3">
    <source>
        <dbReference type="Proteomes" id="UP000199533"/>
    </source>
</evidence>
<gene>
    <name evidence="2" type="ORF">SAMN05216302_102134</name>
</gene>
<organism evidence="2 3">
    <name type="scientific">Nitrosomonas aestuarii</name>
    <dbReference type="NCBI Taxonomy" id="52441"/>
    <lineage>
        <taxon>Bacteria</taxon>
        <taxon>Pseudomonadati</taxon>
        <taxon>Pseudomonadota</taxon>
        <taxon>Betaproteobacteria</taxon>
        <taxon>Nitrosomonadales</taxon>
        <taxon>Nitrosomonadaceae</taxon>
        <taxon>Nitrosomonas</taxon>
    </lineage>
</organism>
<protein>
    <submittedName>
        <fullName evidence="2">Uncharacterized protein</fullName>
    </submittedName>
</protein>
<evidence type="ECO:0000313" key="2">
    <source>
        <dbReference type="EMBL" id="SFK92554.1"/>
    </source>
</evidence>
<dbReference type="Proteomes" id="UP000199533">
    <property type="component" value="Unassembled WGS sequence"/>
</dbReference>
<evidence type="ECO:0000256" key="1">
    <source>
        <dbReference type="SAM" id="Phobius"/>
    </source>
</evidence>